<proteinExistence type="predicted"/>
<sequence>MHKITAFPLGNADTTRIDLANGKKLLIDYANVSDPANKADKRIDLNKELSKDLTDAKRGYYDVVAFSHLDKDHICGSTEFFHFEHSTKLQGDGRIKITELWVPAAVLVEEECSGDAKTIQDEARHRFKAGKGIRVFSNPLTLNKWLNDNKINDEAHRKLITDAGQLIPGLTLAADNVEFFLHSPHASRTADGTLLDRNSDALAVQATFQEKHPSTGVIKKTRVHFFTDIDHCVIDDIVNITEYHADKKRKGSAHLERLWWDVMHLPHHSSYLSLSEDKGKDITVPDEEVKRLYETYAQANSIIISSSDVIPTEDTTQPPHRQAAAYYKTLNAKNKVVYKVTMEQPTKEAPKPMVLKIDYLGVTLEKADIAGAPAILTKPTPRAGSTR</sequence>
<reference evidence="2" key="1">
    <citation type="submission" date="2016-10" db="EMBL/GenBank/DDBJ databases">
        <authorList>
            <person name="Varghese N."/>
            <person name="Submissions S."/>
        </authorList>
    </citation>
    <scope>NUCLEOTIDE SEQUENCE [LARGE SCALE GENOMIC DNA]</scope>
    <source>
        <strain evidence="2">CGMCC 1.8975</strain>
    </source>
</reference>
<dbReference type="Proteomes" id="UP000199249">
    <property type="component" value="Unassembled WGS sequence"/>
</dbReference>
<organism evidence="1 2">
    <name type="scientific">Hymenobacter psychrophilus</name>
    <dbReference type="NCBI Taxonomy" id="651662"/>
    <lineage>
        <taxon>Bacteria</taxon>
        <taxon>Pseudomonadati</taxon>
        <taxon>Bacteroidota</taxon>
        <taxon>Cytophagia</taxon>
        <taxon>Cytophagales</taxon>
        <taxon>Hymenobacteraceae</taxon>
        <taxon>Hymenobacter</taxon>
    </lineage>
</organism>
<accession>A0A1H3N3S2</accession>
<evidence type="ECO:0000313" key="2">
    <source>
        <dbReference type="Proteomes" id="UP000199249"/>
    </source>
</evidence>
<dbReference type="EMBL" id="FNOV01000015">
    <property type="protein sequence ID" value="SDY83404.1"/>
    <property type="molecule type" value="Genomic_DNA"/>
</dbReference>
<keyword evidence="2" id="KW-1185">Reference proteome</keyword>
<dbReference type="InterPro" id="IPR036866">
    <property type="entry name" value="RibonucZ/Hydroxyglut_hydro"/>
</dbReference>
<dbReference type="Gene3D" id="3.60.15.10">
    <property type="entry name" value="Ribonuclease Z/Hydroxyacylglutathione hydrolase-like"/>
    <property type="match status" value="1"/>
</dbReference>
<evidence type="ECO:0008006" key="3">
    <source>
        <dbReference type="Google" id="ProtNLM"/>
    </source>
</evidence>
<dbReference type="OrthoDB" id="418728at2"/>
<protein>
    <recommendedName>
        <fullName evidence="3">Metal-dependent hydrolase, beta-lactamase superfamily II</fullName>
    </recommendedName>
</protein>
<evidence type="ECO:0000313" key="1">
    <source>
        <dbReference type="EMBL" id="SDY83404.1"/>
    </source>
</evidence>
<dbReference type="RefSeq" id="WP_092743152.1">
    <property type="nucleotide sequence ID" value="NZ_FNOV01000015.1"/>
</dbReference>
<dbReference type="AlphaFoldDB" id="A0A1H3N3S2"/>
<name>A0A1H3N3S2_9BACT</name>
<dbReference type="STRING" id="651662.SAMN04488069_11522"/>
<gene>
    <name evidence="1" type="ORF">SAMN04488069_11522</name>
</gene>